<dbReference type="GO" id="GO:0003723">
    <property type="term" value="F:RNA binding"/>
    <property type="evidence" value="ECO:0007669"/>
    <property type="project" value="InterPro"/>
</dbReference>
<gene>
    <name evidence="12" type="ORF">OCBIM_22025471mg</name>
</gene>
<comment type="catalytic activity">
    <reaction evidence="2">
        <text>uridine in 5S rRNA = pseudouridine in 5S rRNA</text>
        <dbReference type="Rhea" id="RHEA:47036"/>
        <dbReference type="Rhea" id="RHEA-COMP:11730"/>
        <dbReference type="Rhea" id="RHEA-COMP:11731"/>
        <dbReference type="ChEBI" id="CHEBI:65314"/>
        <dbReference type="ChEBI" id="CHEBI:65315"/>
    </reaction>
</comment>
<evidence type="ECO:0000313" key="12">
    <source>
        <dbReference type="EMBL" id="KOF82294.1"/>
    </source>
</evidence>
<sequence length="626" mass="71939">MNPSQLRQCLHFHYFLKRKKLCRNVWNCIPLIKKYSSSVDSAEEEDFFGISEKDSLGQPSEKVDEVVDKDYIYGKYLPKMTNKISDPSLEKVFQVPFGSIRLDSYNKHTLADKMVREKHDVHLGDSSFDNRISTETESNISNFRKLDASSNKNSEFEYIDNQYFSRTEYTSESKGLIDNKKITSSSANHILMDLEDKDLHRSQNHNLNNVTHEFVSDENFIDSQYFNKPMSGTTDEQPLLELNSTHRAHSLAENKEDLQRENQNFIDNQYFGLSDQNEGASTVLKKIEPVLTKEEPLEIKAQSKPPTHEEETENAFNVAMKIRKKLRKENVRDPDGPLLDSKGFRILKDQVTDLTKLTSYEIVNHIKSRIIYNKNDIVAINKPYGLSSHGGPGVHVSLADLLPELAAKIYHKGTLHLIHRLDKETTGVLLLARTAEMAAVLHKMFREQEVIKKYWAITKGVPNPDIGIIDIPIAEGSIDGKSRMVLKPDYTEETRLVMKKSSVKRFEAVTRYKVLCKSYESALVECQPKTGVKHQVRVHLAFGLNTPIIGDHKYSHINKLAPQRLFPEILQRLNVRQSKVRYIPMHLHSKIIILPQLLDGKNLFIKADLPYHFRKNMKSLKLKADK</sequence>
<dbReference type="AlphaFoldDB" id="A0A0L8GZN6"/>
<dbReference type="CDD" id="cd02869">
    <property type="entry name" value="PseudoU_synth_RluA_like"/>
    <property type="match status" value="1"/>
</dbReference>
<evidence type="ECO:0000256" key="6">
    <source>
        <dbReference type="ARBA" id="ARBA00023128"/>
    </source>
</evidence>
<dbReference type="PANTHER" id="PTHR21600">
    <property type="entry name" value="MITOCHONDRIAL RNA PSEUDOURIDINE SYNTHASE"/>
    <property type="match status" value="1"/>
</dbReference>
<dbReference type="SUPFAM" id="SSF55120">
    <property type="entry name" value="Pseudouridine synthase"/>
    <property type="match status" value="1"/>
</dbReference>
<keyword evidence="7" id="KW-0413">Isomerase</keyword>
<keyword evidence="6" id="KW-0496">Mitochondrion</keyword>
<evidence type="ECO:0000256" key="9">
    <source>
        <dbReference type="ARBA" id="ARBA00039953"/>
    </source>
</evidence>
<dbReference type="FunFam" id="3.30.2350.10:FF:000015">
    <property type="entry name" value="Mitochondrial RNA pseudouridine synthase RPUSD4"/>
    <property type="match status" value="1"/>
</dbReference>
<feature type="domain" description="Pseudouridine synthase RsuA/RluA-like" evidence="11">
    <location>
        <begin position="377"/>
        <end position="541"/>
    </location>
</feature>
<dbReference type="InterPro" id="IPR006224">
    <property type="entry name" value="PsdUridine_synth_RluA-like_CS"/>
</dbReference>
<dbReference type="GO" id="GO:0005739">
    <property type="term" value="C:mitochondrion"/>
    <property type="evidence" value="ECO:0007669"/>
    <property type="project" value="UniProtKB-SubCell"/>
</dbReference>
<keyword evidence="5" id="KW-0809">Transit peptide</keyword>
<dbReference type="OrthoDB" id="418349at2759"/>
<dbReference type="PANTHER" id="PTHR21600:SF83">
    <property type="entry name" value="PSEUDOURIDYLATE SYNTHASE RPUSD4, MITOCHONDRIAL"/>
    <property type="match status" value="1"/>
</dbReference>
<evidence type="ECO:0000259" key="11">
    <source>
        <dbReference type="Pfam" id="PF00849"/>
    </source>
</evidence>
<reference evidence="12" key="1">
    <citation type="submission" date="2015-07" db="EMBL/GenBank/DDBJ databases">
        <title>MeaNS - Measles Nucleotide Surveillance Program.</title>
        <authorList>
            <person name="Tran T."/>
            <person name="Druce J."/>
        </authorList>
    </citation>
    <scope>NUCLEOTIDE SEQUENCE</scope>
    <source>
        <strain evidence="12">UCB-OBI-ISO-001</strain>
        <tissue evidence="12">Gonad</tissue>
    </source>
</reference>
<organism evidence="12">
    <name type="scientific">Octopus bimaculoides</name>
    <name type="common">California two-spotted octopus</name>
    <dbReference type="NCBI Taxonomy" id="37653"/>
    <lineage>
        <taxon>Eukaryota</taxon>
        <taxon>Metazoa</taxon>
        <taxon>Spiralia</taxon>
        <taxon>Lophotrochozoa</taxon>
        <taxon>Mollusca</taxon>
        <taxon>Cephalopoda</taxon>
        <taxon>Coleoidea</taxon>
        <taxon>Octopodiformes</taxon>
        <taxon>Octopoda</taxon>
        <taxon>Incirrata</taxon>
        <taxon>Octopodidae</taxon>
        <taxon>Octopus</taxon>
    </lineage>
</organism>
<name>A0A0L8GZN6_OCTBM</name>
<evidence type="ECO:0000256" key="10">
    <source>
        <dbReference type="ARBA" id="ARBA00041563"/>
    </source>
</evidence>
<evidence type="ECO:0000256" key="2">
    <source>
        <dbReference type="ARBA" id="ARBA00001896"/>
    </source>
</evidence>
<dbReference type="Gene3D" id="3.30.2350.10">
    <property type="entry name" value="Pseudouridine synthase"/>
    <property type="match status" value="1"/>
</dbReference>
<proteinExistence type="inferred from homology"/>
<evidence type="ECO:0000256" key="7">
    <source>
        <dbReference type="ARBA" id="ARBA00023235"/>
    </source>
</evidence>
<dbReference type="InterPro" id="IPR006145">
    <property type="entry name" value="PsdUridine_synth_RsuA/RluA"/>
</dbReference>
<evidence type="ECO:0000256" key="3">
    <source>
        <dbReference type="ARBA" id="ARBA00004173"/>
    </source>
</evidence>
<evidence type="ECO:0000256" key="5">
    <source>
        <dbReference type="ARBA" id="ARBA00022946"/>
    </source>
</evidence>
<evidence type="ECO:0000256" key="1">
    <source>
        <dbReference type="ARBA" id="ARBA00001166"/>
    </source>
</evidence>
<dbReference type="EMBL" id="KQ419810">
    <property type="protein sequence ID" value="KOF82294.1"/>
    <property type="molecule type" value="Genomic_DNA"/>
</dbReference>
<comment type="catalytic activity">
    <reaction evidence="1">
        <text>a uridine in mRNA = a pseudouridine in mRNA</text>
        <dbReference type="Rhea" id="RHEA:56644"/>
        <dbReference type="Rhea" id="RHEA-COMP:14658"/>
        <dbReference type="Rhea" id="RHEA-COMP:14659"/>
        <dbReference type="ChEBI" id="CHEBI:65314"/>
        <dbReference type="ChEBI" id="CHEBI:65315"/>
    </reaction>
</comment>
<dbReference type="Pfam" id="PF00849">
    <property type="entry name" value="PseudoU_synth_2"/>
    <property type="match status" value="1"/>
</dbReference>
<dbReference type="GO" id="GO:0001522">
    <property type="term" value="P:pseudouridine synthesis"/>
    <property type="evidence" value="ECO:0007669"/>
    <property type="project" value="InterPro"/>
</dbReference>
<comment type="subcellular location">
    <subcellularLocation>
        <location evidence="3">Mitochondrion</location>
    </subcellularLocation>
</comment>
<dbReference type="STRING" id="37653.A0A0L8GZN6"/>
<protein>
    <recommendedName>
        <fullName evidence="9">Pseudouridylate synthase RPUSD4, mitochondrial</fullName>
    </recommendedName>
    <alternativeName>
        <fullName evidence="10">RNA pseudouridylate synthase domain-containing protein 4</fullName>
    </alternativeName>
</protein>
<evidence type="ECO:0000256" key="8">
    <source>
        <dbReference type="ARBA" id="ARBA00036943"/>
    </source>
</evidence>
<dbReference type="PROSITE" id="PS01129">
    <property type="entry name" value="PSI_RLU"/>
    <property type="match status" value="1"/>
</dbReference>
<accession>A0A0L8GZN6</accession>
<dbReference type="KEGG" id="obi:106873813"/>
<dbReference type="GO" id="GO:0009982">
    <property type="term" value="F:pseudouridine synthase activity"/>
    <property type="evidence" value="ECO:0007669"/>
    <property type="project" value="InterPro"/>
</dbReference>
<dbReference type="InterPro" id="IPR050188">
    <property type="entry name" value="RluA_PseudoU_synthase"/>
</dbReference>
<dbReference type="InterPro" id="IPR020103">
    <property type="entry name" value="PsdUridine_synth_cat_dom_sf"/>
</dbReference>
<comment type="catalytic activity">
    <reaction evidence="8">
        <text>a uridine in tRNA = a pseudouridine in tRNA</text>
        <dbReference type="Rhea" id="RHEA:54572"/>
        <dbReference type="Rhea" id="RHEA-COMP:13339"/>
        <dbReference type="Rhea" id="RHEA-COMP:13934"/>
        <dbReference type="ChEBI" id="CHEBI:65314"/>
        <dbReference type="ChEBI" id="CHEBI:65315"/>
    </reaction>
</comment>
<comment type="similarity">
    <text evidence="4">Belongs to the pseudouridine synthase RluA family.</text>
</comment>
<evidence type="ECO:0000256" key="4">
    <source>
        <dbReference type="ARBA" id="ARBA00010876"/>
    </source>
</evidence>